<dbReference type="Proteomes" id="UP000267096">
    <property type="component" value="Unassembled WGS sequence"/>
</dbReference>
<name>A0A3P6QCK4_ANISI</name>
<proteinExistence type="predicted"/>
<feature type="transmembrane region" description="Helical" evidence="1">
    <location>
        <begin position="6"/>
        <end position="24"/>
    </location>
</feature>
<dbReference type="EMBL" id="UYRR01019128">
    <property type="protein sequence ID" value="VDK29781.1"/>
    <property type="molecule type" value="Genomic_DNA"/>
</dbReference>
<sequence>MTVFGGVTFGELTVIAIFIVVHTQSVRWKKSTARIAATLSHKYQVWSRFKDC</sequence>
<evidence type="ECO:0000256" key="1">
    <source>
        <dbReference type="SAM" id="Phobius"/>
    </source>
</evidence>
<evidence type="ECO:0000313" key="3">
    <source>
        <dbReference type="Proteomes" id="UP000267096"/>
    </source>
</evidence>
<dbReference type="OrthoDB" id="5851392at2759"/>
<accession>A0A3P6QCK4</accession>
<evidence type="ECO:0000313" key="2">
    <source>
        <dbReference type="EMBL" id="VDK29781.1"/>
    </source>
</evidence>
<gene>
    <name evidence="2" type="ORF">ASIM_LOCUS7676</name>
</gene>
<protein>
    <submittedName>
        <fullName evidence="2">Uncharacterized protein</fullName>
    </submittedName>
</protein>
<organism evidence="2 3">
    <name type="scientific">Anisakis simplex</name>
    <name type="common">Herring worm</name>
    <dbReference type="NCBI Taxonomy" id="6269"/>
    <lineage>
        <taxon>Eukaryota</taxon>
        <taxon>Metazoa</taxon>
        <taxon>Ecdysozoa</taxon>
        <taxon>Nematoda</taxon>
        <taxon>Chromadorea</taxon>
        <taxon>Rhabditida</taxon>
        <taxon>Spirurina</taxon>
        <taxon>Ascaridomorpha</taxon>
        <taxon>Ascaridoidea</taxon>
        <taxon>Anisakidae</taxon>
        <taxon>Anisakis</taxon>
        <taxon>Anisakis simplex complex</taxon>
    </lineage>
</organism>
<keyword evidence="1" id="KW-1133">Transmembrane helix</keyword>
<keyword evidence="3" id="KW-1185">Reference proteome</keyword>
<dbReference type="AlphaFoldDB" id="A0A3P6QCK4"/>
<keyword evidence="1" id="KW-0472">Membrane</keyword>
<reference evidence="2 3" key="1">
    <citation type="submission" date="2018-11" db="EMBL/GenBank/DDBJ databases">
        <authorList>
            <consortium name="Pathogen Informatics"/>
        </authorList>
    </citation>
    <scope>NUCLEOTIDE SEQUENCE [LARGE SCALE GENOMIC DNA]</scope>
</reference>
<keyword evidence="1" id="KW-0812">Transmembrane</keyword>